<evidence type="ECO:0000256" key="5">
    <source>
        <dbReference type="ARBA" id="ARBA00023180"/>
    </source>
</evidence>
<keyword evidence="3" id="KW-0677">Repeat</keyword>
<feature type="domain" description="Sushi" evidence="7">
    <location>
        <begin position="13"/>
        <end position="71"/>
    </location>
</feature>
<reference evidence="8" key="1">
    <citation type="submission" date="2019-10" db="EMBL/GenBank/DDBJ databases">
        <title>Bird 10,000 Genomes (B10K) Project - Family phase.</title>
        <authorList>
            <person name="Zhang G."/>
        </authorList>
    </citation>
    <scope>NUCLEOTIDE SEQUENCE</scope>
    <source>
        <strain evidence="8">B10K-DU-002-69</strain>
        <tissue evidence="8">Muscle</tissue>
    </source>
</reference>
<keyword evidence="1 6" id="KW-0768">Sushi</keyword>
<comment type="caution">
    <text evidence="6">Lacks conserved residue(s) required for the propagation of feature annotation.</text>
</comment>
<keyword evidence="9" id="KW-1185">Reference proteome</keyword>
<evidence type="ECO:0000313" key="9">
    <source>
        <dbReference type="Proteomes" id="UP000660247"/>
    </source>
</evidence>
<comment type="caution">
    <text evidence="8">The sequence shown here is derived from an EMBL/GenBank/DDBJ whole genome shotgun (WGS) entry which is preliminary data.</text>
</comment>
<sequence>SSLSKILIYFSEVACPVPQIQNGRVSPVKYRYTYKDTVSFKCRKGFTLRGHRTARCQANRTWHPPIPVCERGKSLTQAR</sequence>
<dbReference type="Pfam" id="PF00084">
    <property type="entry name" value="Sushi"/>
    <property type="match status" value="1"/>
</dbReference>
<keyword evidence="4 6" id="KW-1015">Disulfide bond</keyword>
<accession>A0A851D9J8</accession>
<dbReference type="SUPFAM" id="SSF57535">
    <property type="entry name" value="Complement control module/SCR domain"/>
    <property type="match status" value="1"/>
</dbReference>
<evidence type="ECO:0000256" key="6">
    <source>
        <dbReference type="PROSITE-ProRule" id="PRU00302"/>
    </source>
</evidence>
<evidence type="ECO:0000256" key="1">
    <source>
        <dbReference type="ARBA" id="ARBA00022659"/>
    </source>
</evidence>
<organism evidence="8 9">
    <name type="scientific">Todus mexicanus</name>
    <name type="common">Puerto Rican tody</name>
    <dbReference type="NCBI Taxonomy" id="135184"/>
    <lineage>
        <taxon>Eukaryota</taxon>
        <taxon>Metazoa</taxon>
        <taxon>Chordata</taxon>
        <taxon>Craniata</taxon>
        <taxon>Vertebrata</taxon>
        <taxon>Euteleostomi</taxon>
        <taxon>Archelosauria</taxon>
        <taxon>Archosauria</taxon>
        <taxon>Dinosauria</taxon>
        <taxon>Saurischia</taxon>
        <taxon>Theropoda</taxon>
        <taxon>Coelurosauria</taxon>
        <taxon>Aves</taxon>
        <taxon>Neognathae</taxon>
        <taxon>Neoaves</taxon>
        <taxon>Telluraves</taxon>
        <taxon>Coraciimorphae</taxon>
        <taxon>Coraciiformes</taxon>
        <taxon>Todidae</taxon>
        <taxon>Todus</taxon>
    </lineage>
</organism>
<dbReference type="InterPro" id="IPR035976">
    <property type="entry name" value="Sushi/SCR/CCP_sf"/>
</dbReference>
<dbReference type="PROSITE" id="PS50923">
    <property type="entry name" value="SUSHI"/>
    <property type="match status" value="1"/>
</dbReference>
<dbReference type="PANTHER" id="PTHR46393:SF7">
    <property type="entry name" value="COMPLEMENT C2"/>
    <property type="match status" value="1"/>
</dbReference>
<name>A0A851D9J8_TODME</name>
<dbReference type="OrthoDB" id="5804959at2759"/>
<dbReference type="EMBL" id="WEIS01029504">
    <property type="protein sequence ID" value="NWI64734.1"/>
    <property type="molecule type" value="Genomic_DNA"/>
</dbReference>
<dbReference type="FunFam" id="2.10.70.10:FF:000014">
    <property type="entry name" value="Membrane cofactor protein"/>
    <property type="match status" value="1"/>
</dbReference>
<evidence type="ECO:0000256" key="2">
    <source>
        <dbReference type="ARBA" id="ARBA00022729"/>
    </source>
</evidence>
<feature type="disulfide bond" evidence="6">
    <location>
        <begin position="42"/>
        <end position="69"/>
    </location>
</feature>
<dbReference type="AlphaFoldDB" id="A0A851D9J8"/>
<evidence type="ECO:0000256" key="4">
    <source>
        <dbReference type="ARBA" id="ARBA00023157"/>
    </source>
</evidence>
<evidence type="ECO:0000256" key="3">
    <source>
        <dbReference type="ARBA" id="ARBA00022737"/>
    </source>
</evidence>
<dbReference type="Gene3D" id="2.10.70.10">
    <property type="entry name" value="Complement Module, domain 1"/>
    <property type="match status" value="1"/>
</dbReference>
<evidence type="ECO:0000259" key="7">
    <source>
        <dbReference type="PROSITE" id="PS50923"/>
    </source>
</evidence>
<dbReference type="SMART" id="SM00032">
    <property type="entry name" value="CCP"/>
    <property type="match status" value="1"/>
</dbReference>
<dbReference type="Proteomes" id="UP000660247">
    <property type="component" value="Unassembled WGS sequence"/>
</dbReference>
<dbReference type="InterPro" id="IPR000436">
    <property type="entry name" value="Sushi_SCR_CCP_dom"/>
</dbReference>
<gene>
    <name evidence="8" type="primary">Cr2_0</name>
    <name evidence="8" type="ORF">TODMEX_R11252</name>
</gene>
<keyword evidence="2" id="KW-0732">Signal</keyword>
<keyword evidence="5" id="KW-0325">Glycoprotein</keyword>
<feature type="non-terminal residue" evidence="8">
    <location>
        <position position="1"/>
    </location>
</feature>
<protein>
    <submittedName>
        <fullName evidence="8">CR2 protein</fullName>
    </submittedName>
</protein>
<proteinExistence type="predicted"/>
<feature type="non-terminal residue" evidence="8">
    <location>
        <position position="79"/>
    </location>
</feature>
<dbReference type="PANTHER" id="PTHR46393">
    <property type="entry name" value="SUSHI DOMAIN-CONTAINING PROTEIN"/>
    <property type="match status" value="1"/>
</dbReference>
<evidence type="ECO:0000313" key="8">
    <source>
        <dbReference type="EMBL" id="NWI64734.1"/>
    </source>
</evidence>
<dbReference type="CDD" id="cd00033">
    <property type="entry name" value="CCP"/>
    <property type="match status" value="1"/>
</dbReference>